<dbReference type="EMBL" id="LNPX01000008">
    <property type="protein sequence ID" value="OEK58621.1"/>
    <property type="molecule type" value="Genomic_DNA"/>
</dbReference>
<feature type="transmembrane region" description="Helical" evidence="5">
    <location>
        <begin position="34"/>
        <end position="52"/>
    </location>
</feature>
<sequence>MFRKFISVIPTAICGLALGISALSNLLYIMDRNVLATIFLIISVIVVGLFILKCIQFPSIVLKELSDRNICATFPTFTMTFLTLLYILYHQLNITWEIIIWLWWFVVILQFVIIGLFIYYHIYLHENERIVPSTSWFVTFVGIGVISETAEDFSPFFGELIVYIATLCFLVLICVVLFKKTWRLYNENQFPMTIIIAAPASLCLNGYLLSVVHTQMFYIITMLIISQLIFIYSLTFIPKLYKLNFRFSFSALTFPWVTTATSLYNLLEIESLPHKVQSVLYFVMIFEVIFAIVTVIYVILGYASFLKKRTIEIK</sequence>
<evidence type="ECO:0000313" key="7">
    <source>
        <dbReference type="Proteomes" id="UP000095464"/>
    </source>
</evidence>
<evidence type="ECO:0000256" key="4">
    <source>
        <dbReference type="ARBA" id="ARBA00023136"/>
    </source>
</evidence>
<feature type="transmembrane region" description="Helical" evidence="5">
    <location>
        <begin position="130"/>
        <end position="148"/>
    </location>
</feature>
<feature type="transmembrane region" description="Helical" evidence="5">
    <location>
        <begin position="279"/>
        <end position="305"/>
    </location>
</feature>
<keyword evidence="3 5" id="KW-1133">Transmembrane helix</keyword>
<name>A0AAP7LUR1_9STAP</name>
<keyword evidence="4 5" id="KW-0472">Membrane</keyword>
<dbReference type="Pfam" id="PF03595">
    <property type="entry name" value="SLAC1"/>
    <property type="match status" value="1"/>
</dbReference>
<accession>A0AAP7LUR1</accession>
<organism evidence="6 7">
    <name type="scientific">Staphylococcus equorum</name>
    <dbReference type="NCBI Taxonomy" id="246432"/>
    <lineage>
        <taxon>Bacteria</taxon>
        <taxon>Bacillati</taxon>
        <taxon>Bacillota</taxon>
        <taxon>Bacilli</taxon>
        <taxon>Bacillales</taxon>
        <taxon>Staphylococcaceae</taxon>
        <taxon>Staphylococcus</taxon>
    </lineage>
</organism>
<feature type="transmembrane region" description="Helical" evidence="5">
    <location>
        <begin position="72"/>
        <end position="89"/>
    </location>
</feature>
<dbReference type="InterPro" id="IPR004695">
    <property type="entry name" value="SLAC1/Mae1/Ssu1/TehA"/>
</dbReference>
<feature type="transmembrane region" description="Helical" evidence="5">
    <location>
        <begin position="249"/>
        <end position="267"/>
    </location>
</feature>
<proteinExistence type="predicted"/>
<feature type="transmembrane region" description="Helical" evidence="5">
    <location>
        <begin position="190"/>
        <end position="210"/>
    </location>
</feature>
<feature type="transmembrane region" description="Helical" evidence="5">
    <location>
        <begin position="101"/>
        <end position="123"/>
    </location>
</feature>
<dbReference type="GO" id="GO:0046583">
    <property type="term" value="F:monoatomic cation efflux transmembrane transporter activity"/>
    <property type="evidence" value="ECO:0007669"/>
    <property type="project" value="TreeGrafter"/>
</dbReference>
<dbReference type="CDD" id="cd09325">
    <property type="entry name" value="TDT_C4-dicarb_trans"/>
    <property type="match status" value="1"/>
</dbReference>
<keyword evidence="2 5" id="KW-0812">Transmembrane</keyword>
<evidence type="ECO:0000256" key="1">
    <source>
        <dbReference type="ARBA" id="ARBA00004141"/>
    </source>
</evidence>
<dbReference type="InterPro" id="IPR052951">
    <property type="entry name" value="Tellurite_res_ion_channel"/>
</dbReference>
<comment type="subcellular location">
    <subcellularLocation>
        <location evidence="1">Membrane</location>
        <topology evidence="1">Multi-pass membrane protein</topology>
    </subcellularLocation>
</comment>
<feature type="transmembrane region" description="Helical" evidence="5">
    <location>
        <begin position="216"/>
        <end position="237"/>
    </location>
</feature>
<evidence type="ECO:0000313" key="6">
    <source>
        <dbReference type="EMBL" id="OEK58621.1"/>
    </source>
</evidence>
<dbReference type="Gene3D" id="1.50.10.150">
    <property type="entry name" value="Voltage-dependent anion channel"/>
    <property type="match status" value="1"/>
</dbReference>
<evidence type="ECO:0000256" key="2">
    <source>
        <dbReference type="ARBA" id="ARBA00022692"/>
    </source>
</evidence>
<dbReference type="RefSeq" id="WP_002506482.1">
    <property type="nucleotide sequence ID" value="NZ_CP065710.1"/>
</dbReference>
<dbReference type="GO" id="GO:0005886">
    <property type="term" value="C:plasma membrane"/>
    <property type="evidence" value="ECO:0007669"/>
    <property type="project" value="TreeGrafter"/>
</dbReference>
<dbReference type="Proteomes" id="UP000095464">
    <property type="component" value="Unassembled WGS sequence"/>
</dbReference>
<gene>
    <name evidence="6" type="ORF">ASS94_01965</name>
</gene>
<evidence type="ECO:0000256" key="5">
    <source>
        <dbReference type="SAM" id="Phobius"/>
    </source>
</evidence>
<dbReference type="PANTHER" id="PTHR37955:SF1">
    <property type="entry name" value="DEP DOMAIN-CONTAINING PROTEIN"/>
    <property type="match status" value="1"/>
</dbReference>
<reference evidence="7" key="1">
    <citation type="submission" date="2015-11" db="EMBL/GenBank/DDBJ databases">
        <title>Genomic diversity of Staphylococcus saprophyticus strains from urinary tract infections, animal surfaces, and fermented foods.</title>
        <authorList>
            <person name="Wolfe B.E."/>
        </authorList>
    </citation>
    <scope>NUCLEOTIDE SEQUENCE [LARGE SCALE GENOMIC DNA]</scope>
    <source>
        <strain evidence="7">738_7</strain>
    </source>
</reference>
<feature type="transmembrane region" description="Helical" evidence="5">
    <location>
        <begin position="7"/>
        <end position="28"/>
    </location>
</feature>
<feature type="transmembrane region" description="Helical" evidence="5">
    <location>
        <begin position="160"/>
        <end position="178"/>
    </location>
</feature>
<protein>
    <submittedName>
        <fullName evidence="6">Permease</fullName>
    </submittedName>
</protein>
<dbReference type="PANTHER" id="PTHR37955">
    <property type="entry name" value="TELLURITE RESISTANCE PROTEIN TEHA"/>
    <property type="match status" value="1"/>
</dbReference>
<dbReference type="AlphaFoldDB" id="A0AAP7LUR1"/>
<dbReference type="InterPro" id="IPR038665">
    <property type="entry name" value="Voltage-dep_anion_channel_sf"/>
</dbReference>
<comment type="caution">
    <text evidence="6">The sequence shown here is derived from an EMBL/GenBank/DDBJ whole genome shotgun (WGS) entry which is preliminary data.</text>
</comment>
<evidence type="ECO:0000256" key="3">
    <source>
        <dbReference type="ARBA" id="ARBA00022989"/>
    </source>
</evidence>